<proteinExistence type="predicted"/>
<name>A0ABW8F5K9_9BURK</name>
<keyword evidence="2" id="KW-1185">Reference proteome</keyword>
<evidence type="ECO:0000313" key="2">
    <source>
        <dbReference type="Proteomes" id="UP001617427"/>
    </source>
</evidence>
<comment type="caution">
    <text evidence="1">The sequence shown here is derived from an EMBL/GenBank/DDBJ whole genome shotgun (WGS) entry which is preliminary data.</text>
</comment>
<organism evidence="1 2">
    <name type="scientific">Herbaspirillum chlorophenolicum</name>
    <dbReference type="NCBI Taxonomy" id="211589"/>
    <lineage>
        <taxon>Bacteria</taxon>
        <taxon>Pseudomonadati</taxon>
        <taxon>Pseudomonadota</taxon>
        <taxon>Betaproteobacteria</taxon>
        <taxon>Burkholderiales</taxon>
        <taxon>Oxalobacteraceae</taxon>
        <taxon>Herbaspirillum</taxon>
    </lineage>
</organism>
<dbReference type="Proteomes" id="UP001617427">
    <property type="component" value="Unassembled WGS sequence"/>
</dbReference>
<sequence length="67" mass="7787">MEQVVIQQVTYAEYTAARIDDPNSTQEEVLIRLFEGKGIRMKNGKPVQPATIFFDDRLMVFVIRQLQ</sequence>
<gene>
    <name evidence="1" type="ORF">ACIPEN_22280</name>
</gene>
<dbReference type="RefSeq" id="WP_402703692.1">
    <property type="nucleotide sequence ID" value="NZ_JBIUZV010000025.1"/>
</dbReference>
<evidence type="ECO:0000313" key="1">
    <source>
        <dbReference type="EMBL" id="MFJ3048571.1"/>
    </source>
</evidence>
<accession>A0ABW8F5K9</accession>
<dbReference type="EMBL" id="JBIUZV010000025">
    <property type="protein sequence ID" value="MFJ3048571.1"/>
    <property type="molecule type" value="Genomic_DNA"/>
</dbReference>
<reference evidence="1 2" key="1">
    <citation type="submission" date="2024-10" db="EMBL/GenBank/DDBJ databases">
        <title>The Natural Products Discovery Center: Release of the First 8490 Sequenced Strains for Exploring Actinobacteria Biosynthetic Diversity.</title>
        <authorList>
            <person name="Kalkreuter E."/>
            <person name="Kautsar S.A."/>
            <person name="Yang D."/>
            <person name="Bader C.D."/>
            <person name="Teijaro C.N."/>
            <person name="Fluegel L."/>
            <person name="Davis C.M."/>
            <person name="Simpson J.R."/>
            <person name="Lauterbach L."/>
            <person name="Steele A.D."/>
            <person name="Gui C."/>
            <person name="Meng S."/>
            <person name="Li G."/>
            <person name="Viehrig K."/>
            <person name="Ye F."/>
            <person name="Su P."/>
            <person name="Kiefer A.F."/>
            <person name="Nichols A."/>
            <person name="Cepeda A.J."/>
            <person name="Yan W."/>
            <person name="Fan B."/>
            <person name="Jiang Y."/>
            <person name="Adhikari A."/>
            <person name="Zheng C.-J."/>
            <person name="Schuster L."/>
            <person name="Cowan T.M."/>
            <person name="Smanski M.J."/>
            <person name="Chevrette M.G."/>
            <person name="De Carvalho L.P.S."/>
            <person name="Shen B."/>
        </authorList>
    </citation>
    <scope>NUCLEOTIDE SEQUENCE [LARGE SCALE GENOMIC DNA]</scope>
    <source>
        <strain evidence="1 2">NPDC087045</strain>
    </source>
</reference>
<protein>
    <submittedName>
        <fullName evidence="1">Uncharacterized protein</fullName>
    </submittedName>
</protein>